<proteinExistence type="predicted"/>
<evidence type="ECO:0000313" key="2">
    <source>
        <dbReference type="WBParaSite" id="SMUV_0001056801-mRNA-1"/>
    </source>
</evidence>
<reference evidence="2" key="1">
    <citation type="submission" date="2017-02" db="UniProtKB">
        <authorList>
            <consortium name="WormBaseParasite"/>
        </authorList>
    </citation>
    <scope>IDENTIFICATION</scope>
</reference>
<sequence>MAEDVNAYIAGLSEKYPGPNSDHCLVLIEVDDDVLDDIAKLVHNKILYHLFPVDTTKCINSFGLKRVFYDSILVCPKPRLPLEDELNSGASSELSVKFSSLVNLARQVGWIRVGTVSSHLEGTTAWLLMLENANSKGDKVTWTIRILFKCHLERASEDGAIAMCMNCSRYWKVLGFNDVLTSMTAVQEVSVLRSGSATGV</sequence>
<organism evidence="1 2">
    <name type="scientific">Syphacia muris</name>
    <dbReference type="NCBI Taxonomy" id="451379"/>
    <lineage>
        <taxon>Eukaryota</taxon>
        <taxon>Metazoa</taxon>
        <taxon>Ecdysozoa</taxon>
        <taxon>Nematoda</taxon>
        <taxon>Chromadorea</taxon>
        <taxon>Rhabditida</taxon>
        <taxon>Spirurina</taxon>
        <taxon>Oxyuridomorpha</taxon>
        <taxon>Oxyuroidea</taxon>
        <taxon>Oxyuridae</taxon>
        <taxon>Syphacia</taxon>
    </lineage>
</organism>
<dbReference type="AlphaFoldDB" id="A0A0N5AZY4"/>
<accession>A0A0N5AZY4</accession>
<dbReference type="WBParaSite" id="SMUV_0001056801-mRNA-1">
    <property type="protein sequence ID" value="SMUV_0001056801-mRNA-1"/>
    <property type="gene ID" value="SMUV_0001056801"/>
</dbReference>
<dbReference type="Proteomes" id="UP000046393">
    <property type="component" value="Unplaced"/>
</dbReference>
<name>A0A0N5AZY4_9BILA</name>
<keyword evidence="1" id="KW-1185">Reference proteome</keyword>
<protein>
    <submittedName>
        <fullName evidence="2">Glucosamine-phosphate N-acetyltransferase</fullName>
    </submittedName>
</protein>
<evidence type="ECO:0000313" key="1">
    <source>
        <dbReference type="Proteomes" id="UP000046393"/>
    </source>
</evidence>